<dbReference type="Pfam" id="PF01488">
    <property type="entry name" value="Shikimate_DH"/>
    <property type="match status" value="1"/>
</dbReference>
<accession>L0K6K0</accession>
<evidence type="ECO:0000313" key="4">
    <source>
        <dbReference type="EMBL" id="AGB40160.1"/>
    </source>
</evidence>
<dbReference type="HOGENOM" id="CLU_762366_0_0_9"/>
<comment type="similarity">
    <text evidence="1">Belongs to the short-chain dehydrogenases/reductases (SDR) family.</text>
</comment>
<dbReference type="SUPFAM" id="SSF51735">
    <property type="entry name" value="NAD(P)-binding Rossmann-fold domains"/>
    <property type="match status" value="1"/>
</dbReference>
<name>L0K6K0_HALHC</name>
<dbReference type="OrthoDB" id="9808814at2"/>
<keyword evidence="2" id="KW-0560">Oxidoreductase</keyword>
<dbReference type="InterPro" id="IPR036291">
    <property type="entry name" value="NAD(P)-bd_dom_sf"/>
</dbReference>
<evidence type="ECO:0000256" key="1">
    <source>
        <dbReference type="ARBA" id="ARBA00006484"/>
    </source>
</evidence>
<dbReference type="PANTHER" id="PTHR43086:SF3">
    <property type="entry name" value="NADP-DEPENDENT 3-HYDROXY ACID DEHYDROGENASE YDFG"/>
    <property type="match status" value="1"/>
</dbReference>
<dbReference type="GO" id="GO:0016491">
    <property type="term" value="F:oxidoreductase activity"/>
    <property type="evidence" value="ECO:0007669"/>
    <property type="project" value="UniProtKB-KW"/>
</dbReference>
<dbReference type="eggNOG" id="COG5322">
    <property type="taxonomic scope" value="Bacteria"/>
</dbReference>
<protein>
    <submittedName>
        <fullName evidence="4">Putative dehydrogenase</fullName>
    </submittedName>
</protein>
<dbReference type="STRING" id="748449.Halha_0143"/>
<dbReference type="InterPro" id="IPR006151">
    <property type="entry name" value="Shikm_DH/Glu-tRNA_Rdtase"/>
</dbReference>
<dbReference type="RefSeq" id="WP_015325888.1">
    <property type="nucleotide sequence ID" value="NC_019978.1"/>
</dbReference>
<keyword evidence="5" id="KW-1185">Reference proteome</keyword>
<sequence length="356" mass="38635">MNRFAFIIHPLKIADVARKFPICDKLPKSLVKSMVKLLPPFKASDITGVRSKLGPKAEGWFIACPLTSQQMLELPTSVVIEKIVDAGLIAQELGADILGLGAFTSVVGDKGVTIANQLDIPVTTGNSYTVATALEGVKLASEISGVNMKNSNILVVGASGSIGKACTKLLAEDNNSLILAARKKDKLERLAQRVKKDYNVQVKTTTNLDKYLPQSDIIIAASSAVESLININLLKPGTIVCDVARPRDVAKEVNQRRSDVLIIDGGIVEVPGEVNFNLDFGFPDKTAYACMAETMILALEEKYDNYSLGSELEIDKVLEINKLANKHGFKLASLRNSEREVTLKRVNKVRQLISST</sequence>
<evidence type="ECO:0000259" key="3">
    <source>
        <dbReference type="Pfam" id="PF01488"/>
    </source>
</evidence>
<evidence type="ECO:0000256" key="2">
    <source>
        <dbReference type="ARBA" id="ARBA00023002"/>
    </source>
</evidence>
<reference evidence="5" key="1">
    <citation type="submission" date="2012-02" db="EMBL/GenBank/DDBJ databases">
        <title>The complete genome of Halobacteroides halobius DSM 5150.</title>
        <authorList>
            <person name="Lucas S."/>
            <person name="Copeland A."/>
            <person name="Lapidus A."/>
            <person name="Glavina del Rio T."/>
            <person name="Dalin E."/>
            <person name="Tice H."/>
            <person name="Bruce D."/>
            <person name="Goodwin L."/>
            <person name="Pitluck S."/>
            <person name="Peters L."/>
            <person name="Mikhailova N."/>
            <person name="Gu W."/>
            <person name="Kyrpides N."/>
            <person name="Mavromatis K."/>
            <person name="Ivanova N."/>
            <person name="Brettin T."/>
            <person name="Detter J.C."/>
            <person name="Han C."/>
            <person name="Larimer F."/>
            <person name="Land M."/>
            <person name="Hauser L."/>
            <person name="Markowitz V."/>
            <person name="Cheng J.-F."/>
            <person name="Hugenholtz P."/>
            <person name="Woyke T."/>
            <person name="Wu D."/>
            <person name="Tindall B."/>
            <person name="Pomrenke H."/>
            <person name="Brambilla E."/>
            <person name="Klenk H.-P."/>
            <person name="Eisen J.A."/>
        </authorList>
    </citation>
    <scope>NUCLEOTIDE SEQUENCE [LARGE SCALE GENOMIC DNA]</scope>
    <source>
        <strain evidence="5">ATCC 35273 / DSM 5150 / MD-1</strain>
    </source>
</reference>
<dbReference type="Gene3D" id="3.40.50.720">
    <property type="entry name" value="NAD(P)-binding Rossmann-like Domain"/>
    <property type="match status" value="1"/>
</dbReference>
<dbReference type="Proteomes" id="UP000010880">
    <property type="component" value="Chromosome"/>
</dbReference>
<dbReference type="AlphaFoldDB" id="L0K6K0"/>
<organism evidence="4 5">
    <name type="scientific">Halobacteroides halobius (strain ATCC 35273 / DSM 5150 / MD-1)</name>
    <dbReference type="NCBI Taxonomy" id="748449"/>
    <lineage>
        <taxon>Bacteria</taxon>
        <taxon>Bacillati</taxon>
        <taxon>Bacillota</taxon>
        <taxon>Clostridia</taxon>
        <taxon>Halanaerobiales</taxon>
        <taxon>Halobacteroidaceae</taxon>
        <taxon>Halobacteroides</taxon>
    </lineage>
</organism>
<gene>
    <name evidence="4" type="ordered locus">Halha_0143</name>
</gene>
<dbReference type="PANTHER" id="PTHR43086">
    <property type="entry name" value="VERY-LONG-CHAIN 3-OXOOACYL-COA REDUCTASE"/>
    <property type="match status" value="1"/>
</dbReference>
<evidence type="ECO:0000313" key="5">
    <source>
        <dbReference type="Proteomes" id="UP000010880"/>
    </source>
</evidence>
<proteinExistence type="inferred from homology"/>
<dbReference type="EMBL" id="CP003359">
    <property type="protein sequence ID" value="AGB40160.1"/>
    <property type="molecule type" value="Genomic_DNA"/>
</dbReference>
<feature type="domain" description="Quinate/shikimate 5-dehydrogenase/glutamyl-tRNA reductase" evidence="3">
    <location>
        <begin position="139"/>
        <end position="257"/>
    </location>
</feature>
<dbReference type="KEGG" id="hhl:Halha_0143"/>